<keyword evidence="3 7" id="KW-0812">Transmembrane</keyword>
<evidence type="ECO:0000256" key="3">
    <source>
        <dbReference type="ARBA" id="ARBA00022692"/>
    </source>
</evidence>
<evidence type="ECO:0000313" key="8">
    <source>
        <dbReference type="EMBL" id="GMR46052.1"/>
    </source>
</evidence>
<feature type="transmembrane region" description="Helical" evidence="7">
    <location>
        <begin position="75"/>
        <end position="100"/>
    </location>
</feature>
<dbReference type="AlphaFoldDB" id="A0AAN5CKE1"/>
<dbReference type="PANTHER" id="PTHR22945:SF40">
    <property type="entry name" value="SERPENTINE RECEPTOR, CLASS D (DELTA)-RELATED"/>
    <property type="match status" value="1"/>
</dbReference>
<evidence type="ECO:0000256" key="7">
    <source>
        <dbReference type="SAM" id="Phobius"/>
    </source>
</evidence>
<sequence>ARRDCVRNLLLASLGATSALRARLVAMISELGSVAERSRQQAILRSLTAQALLPVCMAFGCSCFLIDFVGVYHSMYLQCAMHIACCIFALVSPLITLTVLRPYRRFVQQLCFCAPKPSVDSQSDEHSRKRSTRVATI</sequence>
<dbReference type="InterPro" id="IPR050920">
    <property type="entry name" value="Nematode_rcpt-like_delta"/>
</dbReference>
<protein>
    <recommendedName>
        <fullName evidence="10">G protein-coupled receptor</fullName>
    </recommendedName>
</protein>
<gene>
    <name evidence="8" type="ORF">PMAYCL1PPCAC_16247</name>
</gene>
<comment type="caution">
    <text evidence="8">The sequence shown here is derived from an EMBL/GenBank/DDBJ whole genome shotgun (WGS) entry which is preliminary data.</text>
</comment>
<evidence type="ECO:0000256" key="5">
    <source>
        <dbReference type="ARBA" id="ARBA00023136"/>
    </source>
</evidence>
<organism evidence="8 9">
    <name type="scientific">Pristionchus mayeri</name>
    <dbReference type="NCBI Taxonomy" id="1317129"/>
    <lineage>
        <taxon>Eukaryota</taxon>
        <taxon>Metazoa</taxon>
        <taxon>Ecdysozoa</taxon>
        <taxon>Nematoda</taxon>
        <taxon>Chromadorea</taxon>
        <taxon>Rhabditida</taxon>
        <taxon>Rhabditina</taxon>
        <taxon>Diplogasteromorpha</taxon>
        <taxon>Diplogasteroidea</taxon>
        <taxon>Neodiplogasteridae</taxon>
        <taxon>Pristionchus</taxon>
    </lineage>
</organism>
<proteinExistence type="inferred from homology"/>
<feature type="compositionally biased region" description="Basic residues" evidence="6">
    <location>
        <begin position="128"/>
        <end position="137"/>
    </location>
</feature>
<dbReference type="PANTHER" id="PTHR22945">
    <property type="entry name" value="SERPENTINE RECEPTOR, CLASS D DELTA"/>
    <property type="match status" value="1"/>
</dbReference>
<keyword evidence="5 7" id="KW-0472">Membrane</keyword>
<feature type="transmembrane region" description="Helical" evidence="7">
    <location>
        <begin position="47"/>
        <end position="69"/>
    </location>
</feature>
<evidence type="ECO:0000256" key="4">
    <source>
        <dbReference type="ARBA" id="ARBA00022989"/>
    </source>
</evidence>
<dbReference type="Pfam" id="PF10317">
    <property type="entry name" value="7TM_GPCR_Srd"/>
    <property type="match status" value="1"/>
</dbReference>
<feature type="non-terminal residue" evidence="8">
    <location>
        <position position="1"/>
    </location>
</feature>
<evidence type="ECO:0000256" key="2">
    <source>
        <dbReference type="ARBA" id="ARBA00009166"/>
    </source>
</evidence>
<feature type="region of interest" description="Disordered" evidence="6">
    <location>
        <begin position="116"/>
        <end position="137"/>
    </location>
</feature>
<keyword evidence="9" id="KW-1185">Reference proteome</keyword>
<evidence type="ECO:0008006" key="10">
    <source>
        <dbReference type="Google" id="ProtNLM"/>
    </source>
</evidence>
<comment type="similarity">
    <text evidence="2">Belongs to the nematode receptor-like protein srd family.</text>
</comment>
<evidence type="ECO:0000313" key="9">
    <source>
        <dbReference type="Proteomes" id="UP001328107"/>
    </source>
</evidence>
<accession>A0AAN5CKE1</accession>
<dbReference type="GO" id="GO:0016020">
    <property type="term" value="C:membrane"/>
    <property type="evidence" value="ECO:0007669"/>
    <property type="project" value="UniProtKB-SubCell"/>
</dbReference>
<reference evidence="9" key="1">
    <citation type="submission" date="2022-10" db="EMBL/GenBank/DDBJ databases">
        <title>Genome assembly of Pristionchus species.</title>
        <authorList>
            <person name="Yoshida K."/>
            <person name="Sommer R.J."/>
        </authorList>
    </citation>
    <scope>NUCLEOTIDE SEQUENCE [LARGE SCALE GENOMIC DNA]</scope>
    <source>
        <strain evidence="9">RS5460</strain>
    </source>
</reference>
<evidence type="ECO:0000256" key="6">
    <source>
        <dbReference type="SAM" id="MobiDB-lite"/>
    </source>
</evidence>
<dbReference type="EMBL" id="BTRK01000004">
    <property type="protein sequence ID" value="GMR46052.1"/>
    <property type="molecule type" value="Genomic_DNA"/>
</dbReference>
<name>A0AAN5CKE1_9BILA</name>
<dbReference type="Proteomes" id="UP001328107">
    <property type="component" value="Unassembled WGS sequence"/>
</dbReference>
<comment type="subcellular location">
    <subcellularLocation>
        <location evidence="1">Membrane</location>
        <topology evidence="1">Multi-pass membrane protein</topology>
    </subcellularLocation>
</comment>
<dbReference type="InterPro" id="IPR019421">
    <property type="entry name" value="7TM_GPCR_serpentine_rcpt_Srd"/>
</dbReference>
<evidence type="ECO:0000256" key="1">
    <source>
        <dbReference type="ARBA" id="ARBA00004141"/>
    </source>
</evidence>
<keyword evidence="4 7" id="KW-1133">Transmembrane helix</keyword>